<protein>
    <submittedName>
        <fullName evidence="2">Uncharacterized protein</fullName>
    </submittedName>
</protein>
<dbReference type="AlphaFoldDB" id="A0A484PB30"/>
<proteinExistence type="predicted"/>
<feature type="region of interest" description="Disordered" evidence="1">
    <location>
        <begin position="38"/>
        <end position="78"/>
    </location>
</feature>
<sequence>MFDKAVSEGFMVFGDLLKSLSIYAATLIIAIPAGHRPVTPTPEAPAGEGGESIQRGKASLGSTLTNEGPVSLSIGKTY</sequence>
<organism evidence="2">
    <name type="scientific">plant metagenome</name>
    <dbReference type="NCBI Taxonomy" id="1297885"/>
    <lineage>
        <taxon>unclassified sequences</taxon>
        <taxon>metagenomes</taxon>
        <taxon>organismal metagenomes</taxon>
    </lineage>
</organism>
<accession>A0A484PB30</accession>
<reference evidence="2" key="1">
    <citation type="submission" date="2019-03" db="EMBL/GenBank/DDBJ databases">
        <authorList>
            <person name="Danneels B."/>
        </authorList>
    </citation>
    <scope>NUCLEOTIDE SEQUENCE</scope>
</reference>
<name>A0A484PB30_9ZZZZ</name>
<gene>
    <name evidence="2" type="ORF">AMP9_4137</name>
</gene>
<feature type="compositionally biased region" description="Polar residues" evidence="1">
    <location>
        <begin position="60"/>
        <end position="78"/>
    </location>
</feature>
<evidence type="ECO:0000256" key="1">
    <source>
        <dbReference type="SAM" id="MobiDB-lite"/>
    </source>
</evidence>
<evidence type="ECO:0000313" key="2">
    <source>
        <dbReference type="EMBL" id="VFR21930.1"/>
    </source>
</evidence>
<dbReference type="EMBL" id="CAADHY010000015">
    <property type="protein sequence ID" value="VFR21930.1"/>
    <property type="molecule type" value="Genomic_DNA"/>
</dbReference>